<dbReference type="Proteomes" id="UP000181898">
    <property type="component" value="Chromosome"/>
</dbReference>
<gene>
    <name evidence="1" type="ORF">LPB136_03705</name>
</gene>
<name>A0A1L3JHD7_9FLAO</name>
<protein>
    <submittedName>
        <fullName evidence="1">Uncharacterized protein</fullName>
    </submittedName>
</protein>
<dbReference type="KEGG" id="ten:LPB136_03705"/>
<accession>A0A1L3JHD7</accession>
<proteinExistence type="predicted"/>
<dbReference type="STRING" id="1850252.LPB136_03705"/>
<dbReference type="AlphaFoldDB" id="A0A1L3JHD7"/>
<organism evidence="1 2">
    <name type="scientific">Tenacibaculum todarodis</name>
    <dbReference type="NCBI Taxonomy" id="1850252"/>
    <lineage>
        <taxon>Bacteria</taxon>
        <taxon>Pseudomonadati</taxon>
        <taxon>Bacteroidota</taxon>
        <taxon>Flavobacteriia</taxon>
        <taxon>Flavobacteriales</taxon>
        <taxon>Flavobacteriaceae</taxon>
        <taxon>Tenacibaculum</taxon>
    </lineage>
</organism>
<reference evidence="1 2" key="1">
    <citation type="submission" date="2016-11" db="EMBL/GenBank/DDBJ databases">
        <title>Tenacibaculum sp. LPB0136, isolated from marine environment.</title>
        <authorList>
            <person name="Kim E."/>
            <person name="Yi H."/>
        </authorList>
    </citation>
    <scope>NUCLEOTIDE SEQUENCE [LARGE SCALE GENOMIC DNA]</scope>
    <source>
        <strain evidence="1 2">LPB0136</strain>
    </source>
</reference>
<dbReference type="OrthoDB" id="282859at2"/>
<dbReference type="PROSITE" id="PS51257">
    <property type="entry name" value="PROKAR_LIPOPROTEIN"/>
    <property type="match status" value="1"/>
</dbReference>
<dbReference type="EMBL" id="CP018155">
    <property type="protein sequence ID" value="APG64524.1"/>
    <property type="molecule type" value="Genomic_DNA"/>
</dbReference>
<evidence type="ECO:0000313" key="1">
    <source>
        <dbReference type="EMBL" id="APG64524.1"/>
    </source>
</evidence>
<evidence type="ECO:0000313" key="2">
    <source>
        <dbReference type="Proteomes" id="UP000181898"/>
    </source>
</evidence>
<dbReference type="RefSeq" id="WP_072554850.1">
    <property type="nucleotide sequence ID" value="NZ_CP018155.1"/>
</dbReference>
<keyword evidence="2" id="KW-1185">Reference proteome</keyword>
<sequence>MKKLIITLVAGTFLLLSCKKQPQTDNTNDKIEKKATTFSEKVEVAHNKDAFLAKEAIKFDVVIEFGGNEILDATISVATTSEYAIIEKKDGSKIYINKDKVFVSPELKDDPSVRFHAYTWSYFFLFPYKLNDQGTLWNDTYKTNEAVANFDIAKLTFKANVGDSSDDWYIVYKNKETDVLDNVAYIVTSGKTNEEAEKDPHAIKYEDYKLINNIPISNNWSFWGWNSTDGLTNKIGSAKITNIQFIDGFKETVNAIPEDFISK</sequence>